<name>A0A2X4WVY6_LEDLE</name>
<evidence type="ECO:0000256" key="9">
    <source>
        <dbReference type="ARBA" id="ARBA00022777"/>
    </source>
</evidence>
<sequence length="587" mass="65553">MHRLWVRITLSFLILLSSVFLIAGFFLADILKNTYLELKEEHLHQTAAVILKAIEIDESNRDLQERIKDLSMPMDARITLIDLDGNVLADSEDDPKKMGNHANRPEVKQIMAENKKSGLSVRYSKTLGFRMMYTTIPIYEDGEISGVMRTSLVLKNIDSAINKLWISIIFVLVAAILLSTIIGTRIAKGISRPVEEMIVVTDKLKNSDYHARATSNPKGELGQLTQSINVLASSLKTQMEKIEENEQQLTGVLANMMSGVLLVNTEGRILLANRAIGHLLGEESENFTGKLHLEVGRSVELSTLIEECLKNGVEIREEVRIFFPKERILDAHLAPYVDDLGETKGIVAVLHDVSDIRRLEKMRSEFVANVSHELKTPVTSVKGFAETLLDGALEDEEILRSFLTIIYDESERLHRLINDILDLSSIEQLQIPLKVENINLTKAVYGTVETVIETAIKKKVKIKLPKKKDVWIQGEKDRIQQIILNLTSNAIAYTPENGQISIGITEGKTDVELQIADSGIGINQSDLPRIFERFYRVDKARSRVSGGTGLGLAIVKHLVDAHRGTIEVNSVEGEGTIFIISLPKKQA</sequence>
<evidence type="ECO:0000256" key="5">
    <source>
        <dbReference type="ARBA" id="ARBA00022553"/>
    </source>
</evidence>
<keyword evidence="8" id="KW-0547">Nucleotide-binding</keyword>
<dbReference type="SMART" id="SM00304">
    <property type="entry name" value="HAMP"/>
    <property type="match status" value="1"/>
</dbReference>
<evidence type="ECO:0000256" key="2">
    <source>
        <dbReference type="ARBA" id="ARBA00004651"/>
    </source>
</evidence>
<dbReference type="EC" id="2.7.13.3" evidence="3"/>
<dbReference type="InterPro" id="IPR003660">
    <property type="entry name" value="HAMP_dom"/>
</dbReference>
<evidence type="ECO:0000259" key="16">
    <source>
        <dbReference type="PROSITE" id="PS50112"/>
    </source>
</evidence>
<evidence type="ECO:0000256" key="14">
    <source>
        <dbReference type="SAM" id="Phobius"/>
    </source>
</evidence>
<protein>
    <recommendedName>
        <fullName evidence="3">histidine kinase</fullName>
        <ecNumber evidence="3">2.7.13.3</ecNumber>
    </recommendedName>
</protein>
<gene>
    <name evidence="19" type="primary">phoR_7</name>
    <name evidence="19" type="ORF">NCTC4824_03446</name>
</gene>
<dbReference type="SMART" id="SM00388">
    <property type="entry name" value="HisKA"/>
    <property type="match status" value="1"/>
</dbReference>
<evidence type="ECO:0000313" key="19">
    <source>
        <dbReference type="EMBL" id="SQI61880.1"/>
    </source>
</evidence>
<dbReference type="Proteomes" id="UP000249134">
    <property type="component" value="Chromosome 1"/>
</dbReference>
<dbReference type="Gene3D" id="6.10.340.10">
    <property type="match status" value="1"/>
</dbReference>
<evidence type="ECO:0000256" key="6">
    <source>
        <dbReference type="ARBA" id="ARBA00022679"/>
    </source>
</evidence>
<keyword evidence="6 19" id="KW-0808">Transferase</keyword>
<dbReference type="SUPFAM" id="SSF47384">
    <property type="entry name" value="Homodimeric domain of signal transducing histidine kinase"/>
    <property type="match status" value="1"/>
</dbReference>
<feature type="domain" description="PAS" evidence="16">
    <location>
        <begin position="245"/>
        <end position="290"/>
    </location>
</feature>
<dbReference type="FunFam" id="3.30.565.10:FF:000006">
    <property type="entry name" value="Sensor histidine kinase WalK"/>
    <property type="match status" value="1"/>
</dbReference>
<keyword evidence="13 14" id="KW-0472">Membrane</keyword>
<evidence type="ECO:0000256" key="4">
    <source>
        <dbReference type="ARBA" id="ARBA00022475"/>
    </source>
</evidence>
<dbReference type="SUPFAM" id="SSF158472">
    <property type="entry name" value="HAMP domain-like"/>
    <property type="match status" value="1"/>
</dbReference>
<dbReference type="SUPFAM" id="SSF55874">
    <property type="entry name" value="ATPase domain of HSP90 chaperone/DNA topoisomerase II/histidine kinase"/>
    <property type="match status" value="1"/>
</dbReference>
<dbReference type="CDD" id="cd00075">
    <property type="entry name" value="HATPase"/>
    <property type="match status" value="1"/>
</dbReference>
<reference evidence="19 20" key="1">
    <citation type="submission" date="2018-06" db="EMBL/GenBank/DDBJ databases">
        <authorList>
            <consortium name="Pathogen Informatics"/>
            <person name="Doyle S."/>
        </authorList>
    </citation>
    <scope>NUCLEOTIDE SEQUENCE [LARGE SCALE GENOMIC DNA]</scope>
    <source>
        <strain evidence="19 20">NCTC4824</strain>
    </source>
</reference>
<evidence type="ECO:0000256" key="7">
    <source>
        <dbReference type="ARBA" id="ARBA00022692"/>
    </source>
</evidence>
<keyword evidence="10" id="KW-0067">ATP-binding</keyword>
<evidence type="ECO:0000256" key="11">
    <source>
        <dbReference type="ARBA" id="ARBA00022989"/>
    </source>
</evidence>
<keyword evidence="5" id="KW-0597">Phosphoprotein</keyword>
<dbReference type="GO" id="GO:0000155">
    <property type="term" value="F:phosphorelay sensor kinase activity"/>
    <property type="evidence" value="ECO:0007669"/>
    <property type="project" value="InterPro"/>
</dbReference>
<dbReference type="Gene3D" id="3.30.565.10">
    <property type="entry name" value="Histidine kinase-like ATPase, C-terminal domain"/>
    <property type="match status" value="1"/>
</dbReference>
<dbReference type="KEGG" id="blen:NCTC4824_03446"/>
<dbReference type="CDD" id="cd06225">
    <property type="entry name" value="HAMP"/>
    <property type="match status" value="1"/>
</dbReference>
<keyword evidence="20" id="KW-1185">Reference proteome</keyword>
<dbReference type="PRINTS" id="PR00344">
    <property type="entry name" value="BCTRLSENSOR"/>
</dbReference>
<keyword evidence="9 19" id="KW-0418">Kinase</keyword>
<dbReference type="PROSITE" id="PS50113">
    <property type="entry name" value="PAC"/>
    <property type="match status" value="1"/>
</dbReference>
<dbReference type="GO" id="GO:0016036">
    <property type="term" value="P:cellular response to phosphate starvation"/>
    <property type="evidence" value="ECO:0007669"/>
    <property type="project" value="TreeGrafter"/>
</dbReference>
<dbReference type="CDD" id="cd00082">
    <property type="entry name" value="HisKA"/>
    <property type="match status" value="1"/>
</dbReference>
<evidence type="ECO:0000256" key="1">
    <source>
        <dbReference type="ARBA" id="ARBA00000085"/>
    </source>
</evidence>
<dbReference type="NCBIfam" id="TIGR00229">
    <property type="entry name" value="sensory_box"/>
    <property type="match status" value="1"/>
</dbReference>
<keyword evidence="4" id="KW-1003">Cell membrane</keyword>
<dbReference type="Pfam" id="PF00512">
    <property type="entry name" value="HisKA"/>
    <property type="match status" value="1"/>
</dbReference>
<dbReference type="InterPro" id="IPR050351">
    <property type="entry name" value="BphY/WalK/GraS-like"/>
</dbReference>
<dbReference type="InterPro" id="IPR000700">
    <property type="entry name" value="PAS-assoc_C"/>
</dbReference>
<dbReference type="InterPro" id="IPR013656">
    <property type="entry name" value="PAS_4"/>
</dbReference>
<evidence type="ECO:0000259" key="17">
    <source>
        <dbReference type="PROSITE" id="PS50113"/>
    </source>
</evidence>
<comment type="catalytic activity">
    <reaction evidence="1">
        <text>ATP + protein L-histidine = ADP + protein N-phospho-L-histidine.</text>
        <dbReference type="EC" id="2.7.13.3"/>
    </reaction>
</comment>
<dbReference type="InterPro" id="IPR000014">
    <property type="entry name" value="PAS"/>
</dbReference>
<dbReference type="SUPFAM" id="SSF55785">
    <property type="entry name" value="PYP-like sensor domain (PAS domain)"/>
    <property type="match status" value="1"/>
</dbReference>
<dbReference type="Gene3D" id="1.10.287.130">
    <property type="match status" value="1"/>
</dbReference>
<feature type="transmembrane region" description="Helical" evidence="14">
    <location>
        <begin position="164"/>
        <end position="183"/>
    </location>
</feature>
<dbReference type="PROSITE" id="PS50109">
    <property type="entry name" value="HIS_KIN"/>
    <property type="match status" value="1"/>
</dbReference>
<dbReference type="PANTHER" id="PTHR45453:SF1">
    <property type="entry name" value="PHOSPHATE REGULON SENSOR PROTEIN PHOR"/>
    <property type="match status" value="1"/>
</dbReference>
<dbReference type="Pfam" id="PF00672">
    <property type="entry name" value="HAMP"/>
    <property type="match status" value="1"/>
</dbReference>
<dbReference type="Pfam" id="PF16736">
    <property type="entry name" value="sCache_like"/>
    <property type="match status" value="1"/>
</dbReference>
<dbReference type="NCBIfam" id="NF046044">
    <property type="entry name" value="PnpS"/>
    <property type="match status" value="1"/>
</dbReference>
<evidence type="ECO:0000313" key="20">
    <source>
        <dbReference type="Proteomes" id="UP000249134"/>
    </source>
</evidence>
<dbReference type="RefSeq" id="WP_066141766.1">
    <property type="nucleotide sequence ID" value="NZ_CBCSGM010000003.1"/>
</dbReference>
<evidence type="ECO:0000256" key="8">
    <source>
        <dbReference type="ARBA" id="ARBA00022741"/>
    </source>
</evidence>
<dbReference type="InterPro" id="IPR031967">
    <property type="entry name" value="PhoR_single_Cache-like_dom"/>
</dbReference>
<dbReference type="InterPro" id="IPR003594">
    <property type="entry name" value="HATPase_dom"/>
</dbReference>
<dbReference type="STRING" id="1348624.GCA_001591545_02333"/>
<keyword evidence="12" id="KW-0902">Two-component regulatory system</keyword>
<accession>A0A2X4WVY6</accession>
<evidence type="ECO:0000259" key="18">
    <source>
        <dbReference type="PROSITE" id="PS50885"/>
    </source>
</evidence>
<keyword evidence="7 14" id="KW-0812">Transmembrane</keyword>
<evidence type="ECO:0000256" key="3">
    <source>
        <dbReference type="ARBA" id="ARBA00012438"/>
    </source>
</evidence>
<dbReference type="InterPro" id="IPR035965">
    <property type="entry name" value="PAS-like_dom_sf"/>
</dbReference>
<dbReference type="PANTHER" id="PTHR45453">
    <property type="entry name" value="PHOSPHATE REGULON SENSOR PROTEIN PHOR"/>
    <property type="match status" value="1"/>
</dbReference>
<comment type="subcellular location">
    <subcellularLocation>
        <location evidence="2">Cell membrane</location>
        <topology evidence="2">Multi-pass membrane protein</topology>
    </subcellularLocation>
</comment>
<dbReference type="InterPro" id="IPR036890">
    <property type="entry name" value="HATPase_C_sf"/>
</dbReference>
<evidence type="ECO:0000256" key="10">
    <source>
        <dbReference type="ARBA" id="ARBA00022840"/>
    </source>
</evidence>
<evidence type="ECO:0000256" key="13">
    <source>
        <dbReference type="ARBA" id="ARBA00023136"/>
    </source>
</evidence>
<dbReference type="AlphaFoldDB" id="A0A2X4WVY6"/>
<dbReference type="InterPro" id="IPR029151">
    <property type="entry name" value="Sensor-like_sf"/>
</dbReference>
<organism evidence="19 20">
    <name type="scientific">Lederbergia lenta</name>
    <name type="common">Bacillus lentus</name>
    <dbReference type="NCBI Taxonomy" id="1467"/>
    <lineage>
        <taxon>Bacteria</taxon>
        <taxon>Bacillati</taxon>
        <taxon>Bacillota</taxon>
        <taxon>Bacilli</taxon>
        <taxon>Bacillales</taxon>
        <taxon>Bacillaceae</taxon>
        <taxon>Lederbergia</taxon>
    </lineage>
</organism>
<evidence type="ECO:0000259" key="15">
    <source>
        <dbReference type="PROSITE" id="PS50109"/>
    </source>
</evidence>
<dbReference type="Pfam" id="PF08448">
    <property type="entry name" value="PAS_4"/>
    <property type="match status" value="1"/>
</dbReference>
<dbReference type="PROSITE" id="PS50885">
    <property type="entry name" value="HAMP"/>
    <property type="match status" value="1"/>
</dbReference>
<dbReference type="GO" id="GO:0005886">
    <property type="term" value="C:plasma membrane"/>
    <property type="evidence" value="ECO:0007669"/>
    <property type="project" value="UniProtKB-SubCell"/>
</dbReference>
<dbReference type="SMART" id="SM00387">
    <property type="entry name" value="HATPase_c"/>
    <property type="match status" value="1"/>
</dbReference>
<proteinExistence type="predicted"/>
<dbReference type="InterPro" id="IPR003661">
    <property type="entry name" value="HisK_dim/P_dom"/>
</dbReference>
<feature type="domain" description="HAMP" evidence="18">
    <location>
        <begin position="188"/>
        <end position="240"/>
    </location>
</feature>
<feature type="domain" description="PAC" evidence="17">
    <location>
        <begin position="315"/>
        <end position="365"/>
    </location>
</feature>
<dbReference type="CDD" id="cd00130">
    <property type="entry name" value="PAS"/>
    <property type="match status" value="1"/>
</dbReference>
<feature type="domain" description="Histidine kinase" evidence="15">
    <location>
        <begin position="369"/>
        <end position="586"/>
    </location>
</feature>
<dbReference type="EMBL" id="LS483476">
    <property type="protein sequence ID" value="SQI61880.1"/>
    <property type="molecule type" value="Genomic_DNA"/>
</dbReference>
<dbReference type="SUPFAM" id="SSF103190">
    <property type="entry name" value="Sensory domain-like"/>
    <property type="match status" value="1"/>
</dbReference>
<dbReference type="Gene3D" id="3.30.450.20">
    <property type="entry name" value="PAS domain"/>
    <property type="match status" value="2"/>
</dbReference>
<dbReference type="InterPro" id="IPR036097">
    <property type="entry name" value="HisK_dim/P_sf"/>
</dbReference>
<dbReference type="GO" id="GO:0004721">
    <property type="term" value="F:phosphoprotein phosphatase activity"/>
    <property type="evidence" value="ECO:0007669"/>
    <property type="project" value="TreeGrafter"/>
</dbReference>
<dbReference type="InterPro" id="IPR004358">
    <property type="entry name" value="Sig_transdc_His_kin-like_C"/>
</dbReference>
<dbReference type="PROSITE" id="PS50112">
    <property type="entry name" value="PAS"/>
    <property type="match status" value="1"/>
</dbReference>
<dbReference type="InterPro" id="IPR005467">
    <property type="entry name" value="His_kinase_dom"/>
</dbReference>
<dbReference type="GO" id="GO:0005524">
    <property type="term" value="F:ATP binding"/>
    <property type="evidence" value="ECO:0007669"/>
    <property type="project" value="UniProtKB-KW"/>
</dbReference>
<evidence type="ECO:0000256" key="12">
    <source>
        <dbReference type="ARBA" id="ARBA00023012"/>
    </source>
</evidence>
<dbReference type="FunFam" id="1.10.287.130:FF:000001">
    <property type="entry name" value="Two-component sensor histidine kinase"/>
    <property type="match status" value="1"/>
</dbReference>
<dbReference type="Pfam" id="PF02518">
    <property type="entry name" value="HATPase_c"/>
    <property type="match status" value="1"/>
</dbReference>
<keyword evidence="11 14" id="KW-1133">Transmembrane helix</keyword>